<dbReference type="RefSeq" id="WP_193518529.1">
    <property type="nucleotide sequence ID" value="NZ_BMXL01000032.1"/>
</dbReference>
<dbReference type="InterPro" id="IPR052017">
    <property type="entry name" value="TSUP"/>
</dbReference>
<sequence>MLELAAVFAALAVASLVRVTAGFGYSLVSVPLMALLIDPVTAVVIAAVTAVPLNLWVAARDRSHAHPKLSPLLLLSALVGVPFGLWVINVVDERTLLALIATVIVASTALIWFRVRIPGGTPSVAGMSLLSGASFSATAIDGPLLVAGIQGSEYRGLSPRTQRATLSMTFSATSVGTLIGFGLTGQLTTQVGLAVLAGVPAMVLGTVAGEWVFRRMDAEWFRRAVLALMVVSSVSIMTRVVTA</sequence>
<organism evidence="9 10">
    <name type="scientific">Nocardiopsis kunsanensis</name>
    <dbReference type="NCBI Taxonomy" id="141693"/>
    <lineage>
        <taxon>Bacteria</taxon>
        <taxon>Bacillati</taxon>
        <taxon>Actinomycetota</taxon>
        <taxon>Actinomycetes</taxon>
        <taxon>Streptosporangiales</taxon>
        <taxon>Nocardiopsidaceae</taxon>
        <taxon>Nocardiopsis</taxon>
    </lineage>
</organism>
<evidence type="ECO:0000256" key="7">
    <source>
        <dbReference type="ARBA" id="ARBA00023136"/>
    </source>
</evidence>
<evidence type="ECO:0000256" key="6">
    <source>
        <dbReference type="ARBA" id="ARBA00022989"/>
    </source>
</evidence>
<dbReference type="Pfam" id="PF01925">
    <property type="entry name" value="TauE"/>
    <property type="match status" value="1"/>
</dbReference>
<evidence type="ECO:0000313" key="9">
    <source>
        <dbReference type="EMBL" id="GHD35083.1"/>
    </source>
</evidence>
<dbReference type="AlphaFoldDB" id="A0A919CLM5"/>
<feature type="transmembrane region" description="Helical" evidence="8">
    <location>
        <begin position="69"/>
        <end position="88"/>
    </location>
</feature>
<feature type="transmembrane region" description="Helical" evidence="8">
    <location>
        <begin position="94"/>
        <end position="113"/>
    </location>
</feature>
<dbReference type="PANTHER" id="PTHR30269">
    <property type="entry name" value="TRANSMEMBRANE PROTEIN YFCA"/>
    <property type="match status" value="1"/>
</dbReference>
<keyword evidence="5 8" id="KW-0812">Transmembrane</keyword>
<feature type="transmembrane region" description="Helical" evidence="8">
    <location>
        <begin position="164"/>
        <end position="185"/>
    </location>
</feature>
<evidence type="ECO:0000256" key="8">
    <source>
        <dbReference type="RuleBase" id="RU363041"/>
    </source>
</evidence>
<evidence type="ECO:0000256" key="3">
    <source>
        <dbReference type="ARBA" id="ARBA00022448"/>
    </source>
</evidence>
<evidence type="ECO:0000313" key="10">
    <source>
        <dbReference type="Proteomes" id="UP000654947"/>
    </source>
</evidence>
<comment type="subcellular location">
    <subcellularLocation>
        <location evidence="1 8">Cell membrane</location>
        <topology evidence="1 8">Multi-pass membrane protein</topology>
    </subcellularLocation>
</comment>
<reference evidence="9 10" key="1">
    <citation type="journal article" date="2014" name="Int. J. Syst. Evol. Microbiol.">
        <title>Complete genome sequence of Corynebacterium casei LMG S-19264T (=DSM 44701T), isolated from a smear-ripened cheese.</title>
        <authorList>
            <consortium name="US DOE Joint Genome Institute (JGI-PGF)"/>
            <person name="Walter F."/>
            <person name="Albersmeier A."/>
            <person name="Kalinowski J."/>
            <person name="Ruckert C."/>
        </authorList>
    </citation>
    <scope>NUCLEOTIDE SEQUENCE [LARGE SCALE GENOMIC DNA]</scope>
    <source>
        <strain evidence="9 10">KCTC 19473</strain>
    </source>
</reference>
<evidence type="ECO:0000256" key="4">
    <source>
        <dbReference type="ARBA" id="ARBA00022475"/>
    </source>
</evidence>
<keyword evidence="7 8" id="KW-0472">Membrane</keyword>
<accession>A0A919CLM5</accession>
<comment type="caution">
    <text evidence="9">The sequence shown here is derived from an EMBL/GenBank/DDBJ whole genome shotgun (WGS) entry which is preliminary data.</text>
</comment>
<dbReference type="EMBL" id="BMXL01000032">
    <property type="protein sequence ID" value="GHD35083.1"/>
    <property type="molecule type" value="Genomic_DNA"/>
</dbReference>
<keyword evidence="6 8" id="KW-1133">Transmembrane helix</keyword>
<feature type="transmembrane region" description="Helical" evidence="8">
    <location>
        <begin position="191"/>
        <end position="213"/>
    </location>
</feature>
<dbReference type="PANTHER" id="PTHR30269:SF37">
    <property type="entry name" value="MEMBRANE TRANSPORTER PROTEIN"/>
    <property type="match status" value="1"/>
</dbReference>
<gene>
    <name evidence="9" type="ORF">GCM10007147_41270</name>
</gene>
<keyword evidence="10" id="KW-1185">Reference proteome</keyword>
<name>A0A919CLM5_9ACTN</name>
<dbReference type="Proteomes" id="UP000654947">
    <property type="component" value="Unassembled WGS sequence"/>
</dbReference>
<evidence type="ECO:0000256" key="5">
    <source>
        <dbReference type="ARBA" id="ARBA00022692"/>
    </source>
</evidence>
<evidence type="ECO:0000256" key="1">
    <source>
        <dbReference type="ARBA" id="ARBA00004651"/>
    </source>
</evidence>
<feature type="transmembrane region" description="Helical" evidence="8">
    <location>
        <begin position="32"/>
        <end position="57"/>
    </location>
</feature>
<comment type="similarity">
    <text evidence="2 8">Belongs to the 4-toluene sulfonate uptake permease (TSUP) (TC 2.A.102) family.</text>
</comment>
<protein>
    <recommendedName>
        <fullName evidence="8">Probable membrane transporter protein</fullName>
    </recommendedName>
</protein>
<keyword evidence="3" id="KW-0813">Transport</keyword>
<dbReference type="GO" id="GO:0005886">
    <property type="term" value="C:plasma membrane"/>
    <property type="evidence" value="ECO:0007669"/>
    <property type="project" value="UniProtKB-SubCell"/>
</dbReference>
<keyword evidence="4 8" id="KW-1003">Cell membrane</keyword>
<evidence type="ECO:0000256" key="2">
    <source>
        <dbReference type="ARBA" id="ARBA00009142"/>
    </source>
</evidence>
<proteinExistence type="inferred from homology"/>
<feature type="transmembrane region" description="Helical" evidence="8">
    <location>
        <begin position="225"/>
        <end position="242"/>
    </location>
</feature>
<dbReference type="InterPro" id="IPR002781">
    <property type="entry name" value="TM_pro_TauE-like"/>
</dbReference>